<keyword evidence="1" id="KW-0472">Membrane</keyword>
<evidence type="ECO:0000313" key="2">
    <source>
        <dbReference type="EMBL" id="MBL0407231.1"/>
    </source>
</evidence>
<protein>
    <submittedName>
        <fullName evidence="2">Uncharacterized protein</fullName>
    </submittedName>
</protein>
<dbReference type="EMBL" id="JAEQMY010000069">
    <property type="protein sequence ID" value="MBL0407231.1"/>
    <property type="molecule type" value="Genomic_DNA"/>
</dbReference>
<organism evidence="2 3">
    <name type="scientific">Microvirga aerilata</name>
    <dbReference type="NCBI Taxonomy" id="670292"/>
    <lineage>
        <taxon>Bacteria</taxon>
        <taxon>Pseudomonadati</taxon>
        <taxon>Pseudomonadota</taxon>
        <taxon>Alphaproteobacteria</taxon>
        <taxon>Hyphomicrobiales</taxon>
        <taxon>Methylobacteriaceae</taxon>
        <taxon>Microvirga</taxon>
    </lineage>
</organism>
<dbReference type="AlphaFoldDB" id="A0A936ZCD5"/>
<accession>A0A936ZCD5</accession>
<gene>
    <name evidence="2" type="ORF">JKG68_25205</name>
</gene>
<keyword evidence="3" id="KW-1185">Reference proteome</keyword>
<evidence type="ECO:0000313" key="3">
    <source>
        <dbReference type="Proteomes" id="UP000605848"/>
    </source>
</evidence>
<keyword evidence="1" id="KW-1133">Transmembrane helix</keyword>
<sequence length="64" mass="7226">MDITLRTVLIIDAQLGSRIVRHLHPEFFRLLLTLLLLAVALRSALELLVPPDKPLSISVQEVRT</sequence>
<reference evidence="2" key="1">
    <citation type="submission" date="2021-01" db="EMBL/GenBank/DDBJ databases">
        <title>Microvirga sp.</title>
        <authorList>
            <person name="Kim M.K."/>
        </authorList>
    </citation>
    <scope>NUCLEOTIDE SEQUENCE</scope>
    <source>
        <strain evidence="2">5420S-16</strain>
    </source>
</reference>
<proteinExistence type="predicted"/>
<feature type="transmembrane region" description="Helical" evidence="1">
    <location>
        <begin position="27"/>
        <end position="45"/>
    </location>
</feature>
<comment type="caution">
    <text evidence="2">The sequence shown here is derived from an EMBL/GenBank/DDBJ whole genome shotgun (WGS) entry which is preliminary data.</text>
</comment>
<evidence type="ECO:0000256" key="1">
    <source>
        <dbReference type="SAM" id="Phobius"/>
    </source>
</evidence>
<name>A0A936ZCD5_9HYPH</name>
<keyword evidence="1" id="KW-0812">Transmembrane</keyword>
<dbReference type="RefSeq" id="WP_202064228.1">
    <property type="nucleotide sequence ID" value="NZ_JAEQMY010000069.1"/>
</dbReference>
<dbReference type="Proteomes" id="UP000605848">
    <property type="component" value="Unassembled WGS sequence"/>
</dbReference>